<evidence type="ECO:0000313" key="1">
    <source>
        <dbReference type="EMBL" id="MPC42279.1"/>
    </source>
</evidence>
<keyword evidence="2" id="KW-1185">Reference proteome</keyword>
<proteinExistence type="predicted"/>
<gene>
    <name evidence="1" type="ORF">E2C01_035898</name>
</gene>
<dbReference type="AlphaFoldDB" id="A0A5B7FAJ2"/>
<organism evidence="1 2">
    <name type="scientific">Portunus trituberculatus</name>
    <name type="common">Swimming crab</name>
    <name type="synonym">Neptunus trituberculatus</name>
    <dbReference type="NCBI Taxonomy" id="210409"/>
    <lineage>
        <taxon>Eukaryota</taxon>
        <taxon>Metazoa</taxon>
        <taxon>Ecdysozoa</taxon>
        <taxon>Arthropoda</taxon>
        <taxon>Crustacea</taxon>
        <taxon>Multicrustacea</taxon>
        <taxon>Malacostraca</taxon>
        <taxon>Eumalacostraca</taxon>
        <taxon>Eucarida</taxon>
        <taxon>Decapoda</taxon>
        <taxon>Pleocyemata</taxon>
        <taxon>Brachyura</taxon>
        <taxon>Eubrachyura</taxon>
        <taxon>Portunoidea</taxon>
        <taxon>Portunidae</taxon>
        <taxon>Portuninae</taxon>
        <taxon>Portunus</taxon>
    </lineage>
</organism>
<dbReference type="EMBL" id="VSRR010005377">
    <property type="protein sequence ID" value="MPC42279.1"/>
    <property type="molecule type" value="Genomic_DNA"/>
</dbReference>
<evidence type="ECO:0000313" key="2">
    <source>
        <dbReference type="Proteomes" id="UP000324222"/>
    </source>
</evidence>
<reference evidence="1 2" key="1">
    <citation type="submission" date="2019-05" db="EMBL/GenBank/DDBJ databases">
        <title>Another draft genome of Portunus trituberculatus and its Hox gene families provides insights of decapod evolution.</title>
        <authorList>
            <person name="Jeong J.-H."/>
            <person name="Song I."/>
            <person name="Kim S."/>
            <person name="Choi T."/>
            <person name="Kim D."/>
            <person name="Ryu S."/>
            <person name="Kim W."/>
        </authorList>
    </citation>
    <scope>NUCLEOTIDE SEQUENCE [LARGE SCALE GENOMIC DNA]</scope>
    <source>
        <tissue evidence="1">Muscle</tissue>
    </source>
</reference>
<sequence length="75" mass="8101">MDGLASRASPVRHRQAGQGRISVLQADWGVKVSWGMMMRTSGKSSRVVCARRLRGNIRTTASISVAVQCAMEVPS</sequence>
<accession>A0A5B7FAJ2</accession>
<protein>
    <submittedName>
        <fullName evidence="1">Uncharacterized protein</fullName>
    </submittedName>
</protein>
<comment type="caution">
    <text evidence="1">The sequence shown here is derived from an EMBL/GenBank/DDBJ whole genome shotgun (WGS) entry which is preliminary data.</text>
</comment>
<name>A0A5B7FAJ2_PORTR</name>
<dbReference type="Proteomes" id="UP000324222">
    <property type="component" value="Unassembled WGS sequence"/>
</dbReference>